<reference evidence="1" key="1">
    <citation type="journal article" date="2014" name="Front. Microbiol.">
        <title>High frequency of phylogenetically diverse reductive dehalogenase-homologous genes in deep subseafloor sedimentary metagenomes.</title>
        <authorList>
            <person name="Kawai M."/>
            <person name="Futagami T."/>
            <person name="Toyoda A."/>
            <person name="Takaki Y."/>
            <person name="Nishi S."/>
            <person name="Hori S."/>
            <person name="Arai W."/>
            <person name="Tsubouchi T."/>
            <person name="Morono Y."/>
            <person name="Uchiyama I."/>
            <person name="Ito T."/>
            <person name="Fujiyama A."/>
            <person name="Inagaki F."/>
            <person name="Takami H."/>
        </authorList>
    </citation>
    <scope>NUCLEOTIDE SEQUENCE</scope>
    <source>
        <strain evidence="1">Expedition CK06-06</strain>
    </source>
</reference>
<accession>X1UI39</accession>
<feature type="non-terminal residue" evidence="1">
    <location>
        <position position="47"/>
    </location>
</feature>
<dbReference type="AlphaFoldDB" id="X1UI39"/>
<evidence type="ECO:0000313" key="1">
    <source>
        <dbReference type="EMBL" id="GAJ17118.1"/>
    </source>
</evidence>
<feature type="non-terminal residue" evidence="1">
    <location>
        <position position="1"/>
    </location>
</feature>
<name>X1UI39_9ZZZZ</name>
<organism evidence="1">
    <name type="scientific">marine sediment metagenome</name>
    <dbReference type="NCBI Taxonomy" id="412755"/>
    <lineage>
        <taxon>unclassified sequences</taxon>
        <taxon>metagenomes</taxon>
        <taxon>ecological metagenomes</taxon>
    </lineage>
</organism>
<sequence length="47" mass="5295">IVDADNIIEKMQTLAYKEVNKRYPNLIENLKKERAAAIGSAALAFFI</sequence>
<comment type="caution">
    <text evidence="1">The sequence shown here is derived from an EMBL/GenBank/DDBJ whole genome shotgun (WGS) entry which is preliminary data.</text>
</comment>
<dbReference type="EMBL" id="BARW01042972">
    <property type="protein sequence ID" value="GAJ17118.1"/>
    <property type="molecule type" value="Genomic_DNA"/>
</dbReference>
<proteinExistence type="predicted"/>
<gene>
    <name evidence="1" type="ORF">S12H4_63304</name>
</gene>
<protein>
    <submittedName>
        <fullName evidence="1">Uncharacterized protein</fullName>
    </submittedName>
</protein>